<organism evidence="2 3">
    <name type="scientific">Psychromonas arctica</name>
    <dbReference type="NCBI Taxonomy" id="168275"/>
    <lineage>
        <taxon>Bacteria</taxon>
        <taxon>Pseudomonadati</taxon>
        <taxon>Pseudomonadota</taxon>
        <taxon>Gammaproteobacteria</taxon>
        <taxon>Alteromonadales</taxon>
        <taxon>Psychromonadaceae</taxon>
        <taxon>Psychromonas</taxon>
    </lineage>
</organism>
<keyword evidence="1" id="KW-1133">Transmembrane helix</keyword>
<comment type="caution">
    <text evidence="2">The sequence shown here is derived from an EMBL/GenBank/DDBJ whole genome shotgun (WGS) entry which is preliminary data.</text>
</comment>
<evidence type="ECO:0000313" key="2">
    <source>
        <dbReference type="EMBL" id="MEL0659967.1"/>
    </source>
</evidence>
<feature type="transmembrane region" description="Helical" evidence="1">
    <location>
        <begin position="40"/>
        <end position="65"/>
    </location>
</feature>
<keyword evidence="1" id="KW-0812">Transmembrane</keyword>
<dbReference type="EMBL" id="JBAKBA010000029">
    <property type="protein sequence ID" value="MEL0659967.1"/>
    <property type="molecule type" value="Genomic_DNA"/>
</dbReference>
<dbReference type="Proteomes" id="UP001366060">
    <property type="component" value="Unassembled WGS sequence"/>
</dbReference>
<accession>A0ABU9HDI3</accession>
<name>A0ABU9HDI3_9GAMM</name>
<reference evidence="2 3" key="1">
    <citation type="submission" date="2024-02" db="EMBL/GenBank/DDBJ databases">
        <title>Bacteria isolated from the canopy kelp, Nereocystis luetkeana.</title>
        <authorList>
            <person name="Pfister C.A."/>
            <person name="Younker I.T."/>
            <person name="Light S.H."/>
        </authorList>
    </citation>
    <scope>NUCLEOTIDE SEQUENCE [LARGE SCALE GENOMIC DNA]</scope>
    <source>
        <strain evidence="2 3">TI.2.07</strain>
    </source>
</reference>
<evidence type="ECO:0000313" key="3">
    <source>
        <dbReference type="Proteomes" id="UP001366060"/>
    </source>
</evidence>
<proteinExistence type="predicted"/>
<keyword evidence="3" id="KW-1185">Reference proteome</keyword>
<sequence>MNIKVKKSVAIPLTLALTIQLSGCGTILKPERKGQSSGQLDVGIVALNAIGLLFFLVPGVIAFAVDFNNGTIYLPGGSASVNEDDVNIVYIDGEVTNEKIERAILEQTGDVVSLNDSNVQSSDNMGSDFKNEVRFL</sequence>
<dbReference type="RefSeq" id="WP_341628468.1">
    <property type="nucleotide sequence ID" value="NZ_JBAKBA010000029.1"/>
</dbReference>
<keyword evidence="1" id="KW-0472">Membrane</keyword>
<gene>
    <name evidence="2" type="ORF">V6255_12550</name>
</gene>
<protein>
    <submittedName>
        <fullName evidence="2">Uncharacterized protein</fullName>
    </submittedName>
</protein>
<evidence type="ECO:0000256" key="1">
    <source>
        <dbReference type="SAM" id="Phobius"/>
    </source>
</evidence>